<keyword evidence="14" id="KW-1185">Reference proteome</keyword>
<evidence type="ECO:0000256" key="6">
    <source>
        <dbReference type="ARBA" id="ARBA00023163"/>
    </source>
</evidence>
<dbReference type="Pfam" id="PF00046">
    <property type="entry name" value="Homeodomain"/>
    <property type="match status" value="1"/>
</dbReference>
<feature type="compositionally biased region" description="Basic and acidic residues" evidence="11">
    <location>
        <begin position="47"/>
        <end position="56"/>
    </location>
</feature>
<keyword evidence="2" id="KW-0217">Developmental protein</keyword>
<evidence type="ECO:0000256" key="8">
    <source>
        <dbReference type="ARBA" id="ARBA00024040"/>
    </source>
</evidence>
<dbReference type="AlphaFoldDB" id="A0AAV1B760"/>
<evidence type="ECO:0000259" key="12">
    <source>
        <dbReference type="PROSITE" id="PS50071"/>
    </source>
</evidence>
<feature type="region of interest" description="Disordered" evidence="11">
    <location>
        <begin position="1"/>
        <end position="26"/>
    </location>
</feature>
<feature type="DNA-binding region" description="Homeobox" evidence="9">
    <location>
        <begin position="53"/>
        <end position="117"/>
    </location>
</feature>
<evidence type="ECO:0000313" key="13">
    <source>
        <dbReference type="EMBL" id="CAI8618296.1"/>
    </source>
</evidence>
<dbReference type="GO" id="GO:0050793">
    <property type="term" value="P:regulation of developmental process"/>
    <property type="evidence" value="ECO:0007669"/>
    <property type="project" value="InterPro"/>
</dbReference>
<comment type="similarity">
    <text evidence="8">Belongs to the WUS homeobox family.</text>
</comment>
<dbReference type="InterPro" id="IPR044557">
    <property type="entry name" value="WOX8/9-like"/>
</dbReference>
<dbReference type="EMBL" id="OX451741">
    <property type="protein sequence ID" value="CAI8618296.1"/>
    <property type="molecule type" value="Genomic_DNA"/>
</dbReference>
<comment type="subcellular location">
    <subcellularLocation>
        <location evidence="1 9 10">Nucleus</location>
    </subcellularLocation>
</comment>
<dbReference type="GO" id="GO:0003677">
    <property type="term" value="F:DNA binding"/>
    <property type="evidence" value="ECO:0007669"/>
    <property type="project" value="UniProtKB-UniRule"/>
</dbReference>
<dbReference type="SUPFAM" id="SSF46689">
    <property type="entry name" value="Homeodomain-like"/>
    <property type="match status" value="1"/>
</dbReference>
<evidence type="ECO:0000256" key="2">
    <source>
        <dbReference type="ARBA" id="ARBA00022473"/>
    </source>
</evidence>
<dbReference type="CDD" id="cd00086">
    <property type="entry name" value="homeodomain"/>
    <property type="match status" value="1"/>
</dbReference>
<evidence type="ECO:0000256" key="5">
    <source>
        <dbReference type="ARBA" id="ARBA00023155"/>
    </source>
</evidence>
<dbReference type="PANTHER" id="PTHR47288:SF1">
    <property type="entry name" value="WUSCHEL-RELATED HOMEOBOX 9"/>
    <property type="match status" value="1"/>
</dbReference>
<evidence type="ECO:0000256" key="11">
    <source>
        <dbReference type="SAM" id="MobiDB-lite"/>
    </source>
</evidence>
<evidence type="ECO:0000256" key="7">
    <source>
        <dbReference type="ARBA" id="ARBA00023242"/>
    </source>
</evidence>
<feature type="region of interest" description="Disordered" evidence="11">
    <location>
        <begin position="38"/>
        <end position="60"/>
    </location>
</feature>
<protein>
    <recommendedName>
        <fullName evidence="12">Homeobox domain-containing protein</fullName>
    </recommendedName>
</protein>
<dbReference type="SMART" id="SM00389">
    <property type="entry name" value="HOX"/>
    <property type="match status" value="1"/>
</dbReference>
<dbReference type="GO" id="GO:0005634">
    <property type="term" value="C:nucleus"/>
    <property type="evidence" value="ECO:0007669"/>
    <property type="project" value="UniProtKB-SubCell"/>
</dbReference>
<dbReference type="PANTHER" id="PTHR47288">
    <property type="entry name" value="WUSCHEL-RELATED HOMEOBOX 9"/>
    <property type="match status" value="1"/>
</dbReference>
<sequence>MSSSNKHWPSMFKKSKPDNHQNWQHGMNSSLLSAGLQTTPVTLGGDVDDRSHEPKPRWNPKPEQIRILESIFNSGMVNPLREEIKKIQAQLQEFGQVGDANVFYWFQNRKSRSKNKHRHLHSNPRNKKNFAAAAQIITAPPNLSLSSSSDHPNAKAPTNEAIMVNNIGFSNVNDGMRVLPNSPNVNHNQTAYNFLQPPAETNFQLPTPQPQPYFAFPMENNNNINEGLAQELYLSDQYSNSNMVQPLPQQNVALPLFNHDIMMNYGIGIGNGGGTSSMNDHQHDQENIIQEQAMNMMQINQQNQQQLGFRLTSRTHDSSLVPLPPVVAPFPIPQFQGVDEEVDKPKYRVIINNTVIEVEVGPFNVRANFGDGAVLFDSSGQQVPTDEWGVTLDSLQHGVSYYMICAFFSSKLV</sequence>
<dbReference type="InterPro" id="IPR009057">
    <property type="entry name" value="Homeodomain-like_sf"/>
</dbReference>
<evidence type="ECO:0000256" key="3">
    <source>
        <dbReference type="ARBA" id="ARBA00023015"/>
    </source>
</evidence>
<dbReference type="GO" id="GO:0003700">
    <property type="term" value="F:DNA-binding transcription factor activity"/>
    <property type="evidence" value="ECO:0007669"/>
    <property type="project" value="InterPro"/>
</dbReference>
<dbReference type="FunFam" id="1.10.10.60:FF:000118">
    <property type="entry name" value="WUSCHEL-related homeobox 11"/>
    <property type="match status" value="1"/>
</dbReference>
<dbReference type="InterPro" id="IPR001356">
    <property type="entry name" value="HD"/>
</dbReference>
<evidence type="ECO:0000256" key="10">
    <source>
        <dbReference type="RuleBase" id="RU000682"/>
    </source>
</evidence>
<evidence type="ECO:0000256" key="4">
    <source>
        <dbReference type="ARBA" id="ARBA00023125"/>
    </source>
</evidence>
<gene>
    <name evidence="13" type="ORF">VFH_VI116560</name>
</gene>
<accession>A0AAV1B760</accession>
<evidence type="ECO:0000256" key="9">
    <source>
        <dbReference type="PROSITE-ProRule" id="PRU00108"/>
    </source>
</evidence>
<dbReference type="GO" id="GO:0048731">
    <property type="term" value="P:system development"/>
    <property type="evidence" value="ECO:0007669"/>
    <property type="project" value="UniProtKB-ARBA"/>
</dbReference>
<evidence type="ECO:0000256" key="1">
    <source>
        <dbReference type="ARBA" id="ARBA00004123"/>
    </source>
</evidence>
<keyword evidence="3" id="KW-0805">Transcription regulation</keyword>
<dbReference type="PROSITE" id="PS50071">
    <property type="entry name" value="HOMEOBOX_2"/>
    <property type="match status" value="1"/>
</dbReference>
<keyword evidence="5 9" id="KW-0371">Homeobox</keyword>
<reference evidence="13 14" key="1">
    <citation type="submission" date="2023-01" db="EMBL/GenBank/DDBJ databases">
        <authorList>
            <person name="Kreplak J."/>
        </authorList>
    </citation>
    <scope>NUCLEOTIDE SEQUENCE [LARGE SCALE GENOMIC DNA]</scope>
</reference>
<dbReference type="Gene3D" id="1.10.10.60">
    <property type="entry name" value="Homeodomain-like"/>
    <property type="match status" value="1"/>
</dbReference>
<feature type="domain" description="Homeobox" evidence="12">
    <location>
        <begin position="51"/>
        <end position="116"/>
    </location>
</feature>
<name>A0AAV1B760_VICFA</name>
<organism evidence="13 14">
    <name type="scientific">Vicia faba</name>
    <name type="common">Broad bean</name>
    <name type="synonym">Faba vulgaris</name>
    <dbReference type="NCBI Taxonomy" id="3906"/>
    <lineage>
        <taxon>Eukaryota</taxon>
        <taxon>Viridiplantae</taxon>
        <taxon>Streptophyta</taxon>
        <taxon>Embryophyta</taxon>
        <taxon>Tracheophyta</taxon>
        <taxon>Spermatophyta</taxon>
        <taxon>Magnoliopsida</taxon>
        <taxon>eudicotyledons</taxon>
        <taxon>Gunneridae</taxon>
        <taxon>Pentapetalae</taxon>
        <taxon>rosids</taxon>
        <taxon>fabids</taxon>
        <taxon>Fabales</taxon>
        <taxon>Fabaceae</taxon>
        <taxon>Papilionoideae</taxon>
        <taxon>50 kb inversion clade</taxon>
        <taxon>NPAAA clade</taxon>
        <taxon>Hologalegina</taxon>
        <taxon>IRL clade</taxon>
        <taxon>Fabeae</taxon>
        <taxon>Vicia</taxon>
    </lineage>
</organism>
<proteinExistence type="inferred from homology"/>
<dbReference type="Proteomes" id="UP001157006">
    <property type="component" value="Chromosome 6"/>
</dbReference>
<keyword evidence="6" id="KW-0804">Transcription</keyword>
<evidence type="ECO:0000313" key="14">
    <source>
        <dbReference type="Proteomes" id="UP001157006"/>
    </source>
</evidence>
<keyword evidence="7 9" id="KW-0539">Nucleus</keyword>
<keyword evidence="4 9" id="KW-0238">DNA-binding</keyword>